<feature type="signal peptide" evidence="1">
    <location>
        <begin position="1"/>
        <end position="24"/>
    </location>
</feature>
<sequence length="653" mass="73589">MNAKITLRKIVLLTMLLVCATNFAQLSVPFKIRYQGFVKGDMTIIANNIVNRVDFTSGPNEPYYNLTSYAKLNDEFDMAYIDIDEDESTFSSSSAELYLDNSNRKKIVYAGLYWSATYRYNTGIQKSEKKFVPTDASRGTFSSVKLKLPNNEKYIDISGQVLFDGAGKNEFDEIAPYAVYADITDYLKALSNASGVYSVANVKATQGIIEGGVSAGWTIFVVYEDQNMSGKFVTSYDGFAGVTDKSTDIVFNGFQTLPEGNVRAKIACATLEGDNNLLGDQLLFSSNESKFFTPLSTNIRKDNNFFNSSITIENQNFINRYPDSKNTLGYDTCLFTIPNLNNTIIGNNIKEATLRLKSNGDRCFMFFTAFGVEVTPSTDEIIYAATDDKPLKVASKNNLLKFIPANKDFLIEDYRTSSSINRNRKNTFIDSKNNIIEVQTASISSVTSGYYIIANIFKSEQSAIEFVTFLKSKDIEADFFTNILNNYRYVYLKKNNDLNEIVDLYLSKLDDTYEDRIQILAINKNNNDLIADASKKELPSKQVVTIKESNKKELFDVQIVSIPNEPRGYYIVANVFSVSENSVNFFNSLKAKGLTPKVLINPMNNYKYVYLKKVENEQEAQALYLSKINNTYQGKLWILSVNNNNSLITDNDD</sequence>
<dbReference type="Proteomes" id="UP001500426">
    <property type="component" value="Unassembled WGS sequence"/>
</dbReference>
<name>A0ABP7US60_9FLAO</name>
<evidence type="ECO:0008006" key="4">
    <source>
        <dbReference type="Google" id="ProtNLM"/>
    </source>
</evidence>
<dbReference type="RefSeq" id="WP_345093565.1">
    <property type="nucleotide sequence ID" value="NZ_BAABCS010000016.1"/>
</dbReference>
<keyword evidence="1" id="KW-0732">Signal</keyword>
<evidence type="ECO:0000313" key="2">
    <source>
        <dbReference type="EMBL" id="GAA4051380.1"/>
    </source>
</evidence>
<reference evidence="3" key="1">
    <citation type="journal article" date="2019" name="Int. J. Syst. Evol. Microbiol.">
        <title>The Global Catalogue of Microorganisms (GCM) 10K type strain sequencing project: providing services to taxonomists for standard genome sequencing and annotation.</title>
        <authorList>
            <consortium name="The Broad Institute Genomics Platform"/>
            <consortium name="The Broad Institute Genome Sequencing Center for Infectious Disease"/>
            <person name="Wu L."/>
            <person name="Ma J."/>
        </authorList>
    </citation>
    <scope>NUCLEOTIDE SEQUENCE [LARGE SCALE GENOMIC DNA]</scope>
    <source>
        <strain evidence="3">JCM 17068</strain>
    </source>
</reference>
<comment type="caution">
    <text evidence="2">The sequence shown here is derived from an EMBL/GenBank/DDBJ whole genome shotgun (WGS) entry which is preliminary data.</text>
</comment>
<keyword evidence="3" id="KW-1185">Reference proteome</keyword>
<accession>A0ABP7US60</accession>
<protein>
    <recommendedName>
        <fullName evidence="4">SPOR domain-containing protein</fullName>
    </recommendedName>
</protein>
<feature type="chain" id="PRO_5045473183" description="SPOR domain-containing protein" evidence="1">
    <location>
        <begin position="25"/>
        <end position="653"/>
    </location>
</feature>
<dbReference type="EMBL" id="BAABCS010000016">
    <property type="protein sequence ID" value="GAA4051380.1"/>
    <property type="molecule type" value="Genomic_DNA"/>
</dbReference>
<proteinExistence type="predicted"/>
<organism evidence="2 3">
    <name type="scientific">Flavobacterium chungnamense</name>
    <dbReference type="NCBI Taxonomy" id="706182"/>
    <lineage>
        <taxon>Bacteria</taxon>
        <taxon>Pseudomonadati</taxon>
        <taxon>Bacteroidota</taxon>
        <taxon>Flavobacteriia</taxon>
        <taxon>Flavobacteriales</taxon>
        <taxon>Flavobacteriaceae</taxon>
        <taxon>Flavobacterium</taxon>
    </lineage>
</organism>
<evidence type="ECO:0000313" key="3">
    <source>
        <dbReference type="Proteomes" id="UP001500426"/>
    </source>
</evidence>
<evidence type="ECO:0000256" key="1">
    <source>
        <dbReference type="SAM" id="SignalP"/>
    </source>
</evidence>
<gene>
    <name evidence="2" type="ORF">GCM10022388_16890</name>
</gene>